<dbReference type="Pfam" id="PF05721">
    <property type="entry name" value="PhyH"/>
    <property type="match status" value="1"/>
</dbReference>
<dbReference type="PANTHER" id="PTHR20883:SF15">
    <property type="entry name" value="PHYTANOYL-COA DIOXYGENASE DOMAIN-CONTAINING PROTEIN 1"/>
    <property type="match status" value="1"/>
</dbReference>
<dbReference type="EMBL" id="OBQD01000010">
    <property type="protein sequence ID" value="SOC42749.1"/>
    <property type="molecule type" value="Genomic_DNA"/>
</dbReference>
<accession>A0A285ULN3</accession>
<organism evidence="3 4">
    <name type="scientific">Rhizobium subbaraonis</name>
    <dbReference type="NCBI Taxonomy" id="908946"/>
    <lineage>
        <taxon>Bacteria</taxon>
        <taxon>Pseudomonadati</taxon>
        <taxon>Pseudomonadota</taxon>
        <taxon>Alphaproteobacteria</taxon>
        <taxon>Hyphomicrobiales</taxon>
        <taxon>Rhizobiaceae</taxon>
        <taxon>Rhizobium/Agrobacterium group</taxon>
        <taxon>Rhizobium</taxon>
    </lineage>
</organism>
<evidence type="ECO:0000313" key="3">
    <source>
        <dbReference type="EMBL" id="SOC42749.1"/>
    </source>
</evidence>
<keyword evidence="3" id="KW-0560">Oxidoreductase</keyword>
<keyword evidence="2" id="KW-0408">Iron</keyword>
<dbReference type="OrthoDB" id="547161at2"/>
<protein>
    <submittedName>
        <fullName evidence="3">Phytanoyl-CoA dioxygenase PhyH</fullName>
    </submittedName>
</protein>
<dbReference type="InterPro" id="IPR008775">
    <property type="entry name" value="Phytyl_CoA_dOase-like"/>
</dbReference>
<evidence type="ECO:0000256" key="2">
    <source>
        <dbReference type="ARBA" id="ARBA00023004"/>
    </source>
</evidence>
<dbReference type="SUPFAM" id="SSF51197">
    <property type="entry name" value="Clavaminate synthase-like"/>
    <property type="match status" value="1"/>
</dbReference>
<keyword evidence="3" id="KW-0223">Dioxygenase</keyword>
<dbReference type="GO" id="GO:0016706">
    <property type="term" value="F:2-oxoglutarate-dependent dioxygenase activity"/>
    <property type="evidence" value="ECO:0007669"/>
    <property type="project" value="UniProtKB-ARBA"/>
</dbReference>
<proteinExistence type="predicted"/>
<dbReference type="AlphaFoldDB" id="A0A285ULN3"/>
<evidence type="ECO:0000313" key="4">
    <source>
        <dbReference type="Proteomes" id="UP000219167"/>
    </source>
</evidence>
<dbReference type="RefSeq" id="WP_097140990.1">
    <property type="nucleotide sequence ID" value="NZ_OBQD01000010.1"/>
</dbReference>
<dbReference type="Gene3D" id="2.60.120.620">
    <property type="entry name" value="q2cbj1_9rhob like domain"/>
    <property type="match status" value="1"/>
</dbReference>
<dbReference type="Proteomes" id="UP000219167">
    <property type="component" value="Unassembled WGS sequence"/>
</dbReference>
<name>A0A285ULN3_9HYPH</name>
<evidence type="ECO:0000256" key="1">
    <source>
        <dbReference type="ARBA" id="ARBA00022723"/>
    </source>
</evidence>
<keyword evidence="1" id="KW-0479">Metal-binding</keyword>
<dbReference type="GO" id="GO:0005506">
    <property type="term" value="F:iron ion binding"/>
    <property type="evidence" value="ECO:0007669"/>
    <property type="project" value="UniProtKB-ARBA"/>
</dbReference>
<dbReference type="PANTHER" id="PTHR20883">
    <property type="entry name" value="PHYTANOYL-COA DIOXYGENASE DOMAIN CONTAINING 1"/>
    <property type="match status" value="1"/>
</dbReference>
<gene>
    <name evidence="3" type="ORF">SAMN05892877_110135</name>
</gene>
<sequence>MRLSSVLLSPFYALQLASGAKSFADNPIIGSKTLNRMGLHAKRVSLAMDMADWRRKSLAGLVTPEQRREYDENGFVKIENFLPPEVFSKVTSELENSDFDRYDMLQGTTVTRRALIDDSDLERLPGFKAARNDPRMSNLLRYVSSSDGQPLLVVQVVMALASTPSNESSADPQTALHSDTFQPTAKAWLFLKDVGEEDGPFSYVPGSHKVTPQRLAWEQRISESADTIENKYSARGSLRIMPQELTALGYGQPVKMVVKANTLIVADTHGFHARCPSYKQTTRIEIYGSLRRNPFLPFTGLHIASLPFIKSQMNRLIIGAMGLRGKLGLKGSPWVPAGLGKAGEWSKRLKQPGS</sequence>
<keyword evidence="4" id="KW-1185">Reference proteome</keyword>
<reference evidence="3 4" key="1">
    <citation type="submission" date="2017-08" db="EMBL/GenBank/DDBJ databases">
        <authorList>
            <person name="de Groot N.N."/>
        </authorList>
    </citation>
    <scope>NUCLEOTIDE SEQUENCE [LARGE SCALE GENOMIC DNA]</scope>
    <source>
        <strain evidence="3 4">JC85</strain>
    </source>
</reference>